<dbReference type="Pfam" id="PF09476">
    <property type="entry name" value="Pilus_CpaD"/>
    <property type="match status" value="1"/>
</dbReference>
<name>A0A6N1VJR6_9HYPH</name>
<evidence type="ECO:0000313" key="2">
    <source>
        <dbReference type="EMBL" id="QKV19469.1"/>
    </source>
</evidence>
<gene>
    <name evidence="2" type="ORF">HTY61_13885</name>
</gene>
<feature type="chain" id="PRO_5026984781" evidence="1">
    <location>
        <begin position="21"/>
        <end position="224"/>
    </location>
</feature>
<feature type="signal peptide" evidence="1">
    <location>
        <begin position="1"/>
        <end position="20"/>
    </location>
</feature>
<dbReference type="EMBL" id="CP054836">
    <property type="protein sequence ID" value="QKV19469.1"/>
    <property type="molecule type" value="Genomic_DNA"/>
</dbReference>
<organism evidence="2 3">
    <name type="scientific">Oricola thermophila</name>
    <dbReference type="NCBI Taxonomy" id="2742145"/>
    <lineage>
        <taxon>Bacteria</taxon>
        <taxon>Pseudomonadati</taxon>
        <taxon>Pseudomonadota</taxon>
        <taxon>Alphaproteobacteria</taxon>
        <taxon>Hyphomicrobiales</taxon>
        <taxon>Ahrensiaceae</taxon>
        <taxon>Oricola</taxon>
    </lineage>
</organism>
<dbReference type="NCBIfam" id="TIGR02522">
    <property type="entry name" value="pilus_cpaD"/>
    <property type="match status" value="1"/>
</dbReference>
<proteinExistence type="predicted"/>
<sequence>MRSRAIVKSAGLLLVAVAFAGCARTDREHIEVGGIPLDYRARHPIVLDEQEKTIDIPIASGARELNSAVRSNIRGFASGFAEAGTGSLFVILPSGSPNAHAVGAVKEQIIESLVAGGAPRNRLILQHYDASAHGSAAAVRLSYNTVSASAGPCGNWPDDLADTKYNRNYYDYGCSSQANLAAIIANPVDLMGPRQSSSIDATQRAAVIEDYQSGPRGAASEVRY</sequence>
<dbReference type="Proteomes" id="UP000509367">
    <property type="component" value="Chromosome"/>
</dbReference>
<keyword evidence="3" id="KW-1185">Reference proteome</keyword>
<protein>
    <submittedName>
        <fullName evidence="2">CpaD family pilus assembly protein</fullName>
    </submittedName>
</protein>
<dbReference type="AlphaFoldDB" id="A0A6N1VJR6"/>
<dbReference type="InterPro" id="IPR013361">
    <property type="entry name" value="Pilus_CpaD"/>
</dbReference>
<dbReference type="RefSeq" id="WP_175277361.1">
    <property type="nucleotide sequence ID" value="NZ_CP054836.1"/>
</dbReference>
<evidence type="ECO:0000313" key="3">
    <source>
        <dbReference type="Proteomes" id="UP000509367"/>
    </source>
</evidence>
<reference evidence="2 3" key="1">
    <citation type="submission" date="2020-06" db="EMBL/GenBank/DDBJ databases">
        <title>Oricola thermophila sp. nov. isolated from a tidal sediments.</title>
        <authorList>
            <person name="Kwon K.K."/>
            <person name="Yang S.-H."/>
            <person name="Park M.-J."/>
        </authorList>
    </citation>
    <scope>NUCLEOTIDE SEQUENCE [LARGE SCALE GENOMIC DNA]</scope>
    <source>
        <strain evidence="2 3">MEBiC13590</strain>
    </source>
</reference>
<evidence type="ECO:0000256" key="1">
    <source>
        <dbReference type="SAM" id="SignalP"/>
    </source>
</evidence>
<dbReference type="InterPro" id="IPR019027">
    <property type="entry name" value="Pilus_biogenesis_CpaD-related"/>
</dbReference>
<dbReference type="PROSITE" id="PS51257">
    <property type="entry name" value="PROKAR_LIPOPROTEIN"/>
    <property type="match status" value="1"/>
</dbReference>
<dbReference type="KEGG" id="orm:HTY61_13885"/>
<keyword evidence="1" id="KW-0732">Signal</keyword>
<accession>A0A6N1VJR6</accession>